<dbReference type="Gene3D" id="1.20.1560.10">
    <property type="entry name" value="ABC transporter type 1, transmembrane domain"/>
    <property type="match status" value="1"/>
</dbReference>
<evidence type="ECO:0000256" key="5">
    <source>
        <dbReference type="SAM" id="Phobius"/>
    </source>
</evidence>
<evidence type="ECO:0000313" key="7">
    <source>
        <dbReference type="EMBL" id="GIM73023.1"/>
    </source>
</evidence>
<keyword evidence="4 5" id="KW-0472">Membrane</keyword>
<dbReference type="PROSITE" id="PS50929">
    <property type="entry name" value="ABC_TM1F"/>
    <property type="match status" value="1"/>
</dbReference>
<keyword evidence="8" id="KW-1185">Reference proteome</keyword>
<organism evidence="7 8">
    <name type="scientific">Winogradskya consettensis</name>
    <dbReference type="NCBI Taxonomy" id="113560"/>
    <lineage>
        <taxon>Bacteria</taxon>
        <taxon>Bacillati</taxon>
        <taxon>Actinomycetota</taxon>
        <taxon>Actinomycetes</taxon>
        <taxon>Micromonosporales</taxon>
        <taxon>Micromonosporaceae</taxon>
        <taxon>Winogradskya</taxon>
    </lineage>
</organism>
<dbReference type="Proteomes" id="UP000680865">
    <property type="component" value="Unassembled WGS sequence"/>
</dbReference>
<evidence type="ECO:0000256" key="2">
    <source>
        <dbReference type="ARBA" id="ARBA00022692"/>
    </source>
</evidence>
<keyword evidence="2 5" id="KW-0812">Transmembrane</keyword>
<evidence type="ECO:0000313" key="8">
    <source>
        <dbReference type="Proteomes" id="UP000680865"/>
    </source>
</evidence>
<dbReference type="GO" id="GO:0005524">
    <property type="term" value="F:ATP binding"/>
    <property type="evidence" value="ECO:0007669"/>
    <property type="project" value="InterPro"/>
</dbReference>
<sequence length="259" mass="25938">MRSLLTGVLRRRARPLALACAASTGHQICEALVPLAIGLAVDRAVNGGSVTSILVAVGAILVLFTILASGGGTTFWQLTAATATEAHDLRVRATAAILTDPHAGAGRRSGDLANVLVSDAKGTADVLRAVVNVVSGAAAVIVTVVVLLGVDPWLGIGIAVGVPVLTVGIDRISPLVERRIAARQQSSGLAAALAAELVHGLRPLRGFGGVPQAIRRYRRASGESLDAALRGATATAAVEGAGQVATGIVLVGTAAAAGR</sequence>
<dbReference type="SUPFAM" id="SSF90123">
    <property type="entry name" value="ABC transporter transmembrane region"/>
    <property type="match status" value="1"/>
</dbReference>
<feature type="transmembrane region" description="Helical" evidence="5">
    <location>
        <begin position="126"/>
        <end position="147"/>
    </location>
</feature>
<dbReference type="GO" id="GO:0015421">
    <property type="term" value="F:ABC-type oligopeptide transporter activity"/>
    <property type="evidence" value="ECO:0007669"/>
    <property type="project" value="TreeGrafter"/>
</dbReference>
<dbReference type="InterPro" id="IPR039421">
    <property type="entry name" value="Type_1_exporter"/>
</dbReference>
<evidence type="ECO:0000256" key="4">
    <source>
        <dbReference type="ARBA" id="ARBA00023136"/>
    </source>
</evidence>
<evidence type="ECO:0000256" key="3">
    <source>
        <dbReference type="ARBA" id="ARBA00022989"/>
    </source>
</evidence>
<gene>
    <name evidence="7" type="ORF">Aco04nite_33240</name>
</gene>
<dbReference type="Pfam" id="PF00664">
    <property type="entry name" value="ABC_membrane"/>
    <property type="match status" value="1"/>
</dbReference>
<dbReference type="InterPro" id="IPR011527">
    <property type="entry name" value="ABC1_TM_dom"/>
</dbReference>
<dbReference type="GO" id="GO:0005886">
    <property type="term" value="C:plasma membrane"/>
    <property type="evidence" value="ECO:0007669"/>
    <property type="project" value="UniProtKB-SubCell"/>
</dbReference>
<comment type="subcellular location">
    <subcellularLocation>
        <location evidence="1">Cell membrane</location>
        <topology evidence="1">Multi-pass membrane protein</topology>
    </subcellularLocation>
</comment>
<proteinExistence type="predicted"/>
<keyword evidence="3 5" id="KW-1133">Transmembrane helix</keyword>
<dbReference type="EMBL" id="BOQP01000016">
    <property type="protein sequence ID" value="GIM73023.1"/>
    <property type="molecule type" value="Genomic_DNA"/>
</dbReference>
<dbReference type="PANTHER" id="PTHR43394">
    <property type="entry name" value="ATP-DEPENDENT PERMEASE MDL1, MITOCHONDRIAL"/>
    <property type="match status" value="1"/>
</dbReference>
<dbReference type="PANTHER" id="PTHR43394:SF1">
    <property type="entry name" value="ATP-BINDING CASSETTE SUB-FAMILY B MEMBER 10, MITOCHONDRIAL"/>
    <property type="match status" value="1"/>
</dbReference>
<feature type="transmembrane region" description="Helical" evidence="5">
    <location>
        <begin position="153"/>
        <end position="173"/>
    </location>
</feature>
<protein>
    <recommendedName>
        <fullName evidence="6">ABC transmembrane type-1 domain-containing protein</fullName>
    </recommendedName>
</protein>
<feature type="transmembrane region" description="Helical" evidence="5">
    <location>
        <begin position="47"/>
        <end position="68"/>
    </location>
</feature>
<reference evidence="7" key="1">
    <citation type="submission" date="2021-03" db="EMBL/GenBank/DDBJ databases">
        <title>Whole genome shotgun sequence of Actinoplanes consettensis NBRC 14913.</title>
        <authorList>
            <person name="Komaki H."/>
            <person name="Tamura T."/>
        </authorList>
    </citation>
    <scope>NUCLEOTIDE SEQUENCE</scope>
    <source>
        <strain evidence="7">NBRC 14913</strain>
    </source>
</reference>
<evidence type="ECO:0000259" key="6">
    <source>
        <dbReference type="PROSITE" id="PS50929"/>
    </source>
</evidence>
<comment type="caution">
    <text evidence="7">The sequence shown here is derived from an EMBL/GenBank/DDBJ whole genome shotgun (WGS) entry which is preliminary data.</text>
</comment>
<name>A0A919SLS2_9ACTN</name>
<dbReference type="RefSeq" id="WP_212998107.1">
    <property type="nucleotide sequence ID" value="NZ_BAAATW010000007.1"/>
</dbReference>
<evidence type="ECO:0000256" key="1">
    <source>
        <dbReference type="ARBA" id="ARBA00004651"/>
    </source>
</evidence>
<accession>A0A919SLS2</accession>
<feature type="domain" description="ABC transmembrane type-1" evidence="6">
    <location>
        <begin position="17"/>
        <end position="259"/>
    </location>
</feature>
<dbReference type="InterPro" id="IPR036640">
    <property type="entry name" value="ABC1_TM_sf"/>
</dbReference>
<dbReference type="AlphaFoldDB" id="A0A919SLS2"/>